<name>A0ABW0G190_9PROT</name>
<gene>
    <name evidence="1" type="ORF">ACFPMG_04805</name>
</gene>
<organism evidence="1 2">
    <name type="scientific">Azospirillum himalayense</name>
    <dbReference type="NCBI Taxonomy" id="654847"/>
    <lineage>
        <taxon>Bacteria</taxon>
        <taxon>Pseudomonadati</taxon>
        <taxon>Pseudomonadota</taxon>
        <taxon>Alphaproteobacteria</taxon>
        <taxon>Rhodospirillales</taxon>
        <taxon>Azospirillaceae</taxon>
        <taxon>Azospirillum</taxon>
    </lineage>
</organism>
<evidence type="ECO:0000313" key="1">
    <source>
        <dbReference type="EMBL" id="MFC5354321.1"/>
    </source>
</evidence>
<dbReference type="Proteomes" id="UP001596166">
    <property type="component" value="Unassembled WGS sequence"/>
</dbReference>
<dbReference type="RefSeq" id="WP_376994065.1">
    <property type="nucleotide sequence ID" value="NZ_JBHSLC010000006.1"/>
</dbReference>
<evidence type="ECO:0000313" key="2">
    <source>
        <dbReference type="Proteomes" id="UP001596166"/>
    </source>
</evidence>
<accession>A0ABW0G190</accession>
<comment type="caution">
    <text evidence="1">The sequence shown here is derived from an EMBL/GenBank/DDBJ whole genome shotgun (WGS) entry which is preliminary data.</text>
</comment>
<reference evidence="2" key="1">
    <citation type="journal article" date="2019" name="Int. J. Syst. Evol. Microbiol.">
        <title>The Global Catalogue of Microorganisms (GCM) 10K type strain sequencing project: providing services to taxonomists for standard genome sequencing and annotation.</title>
        <authorList>
            <consortium name="The Broad Institute Genomics Platform"/>
            <consortium name="The Broad Institute Genome Sequencing Center for Infectious Disease"/>
            <person name="Wu L."/>
            <person name="Ma J."/>
        </authorList>
    </citation>
    <scope>NUCLEOTIDE SEQUENCE [LARGE SCALE GENOMIC DNA]</scope>
    <source>
        <strain evidence="2">CCUG 58760</strain>
    </source>
</reference>
<dbReference type="EMBL" id="JBHSLC010000006">
    <property type="protein sequence ID" value="MFC5354321.1"/>
    <property type="molecule type" value="Genomic_DNA"/>
</dbReference>
<sequence>MILHSHLRPAVPRLRALPYPFLGALAISSDAEGFEAGFFHALMSYLNGRGRTPFGKGLGLEVTTSLFFYDRTGASLAYFAEPLPGAARGREADRLDDCLRAGWIDTNHAFGDFEGGGFTRDHALYAYEALGRLGVKLPVFTNHGSADNRQNVGTDADYHAGDRPGDPAYHSDLFAAQGVRFVWTDSLCIETPRPDPEPLLQPETLQDGTALLGVRRLRGTGRHAPNLTSLTSQIRLLALERLYAGQGVAVLYQHLGVLRRAPDRLVPGSIDEVLARPELFLAPFRHLARERDEGRLWVAGLARLLRYAEAVSSVRLSGGQGIGRIELHDPPHAVLDPAGLTLYIDPSLPVAVLHHGRELPIRHNGPDETGRYSVTVAQDRLPDIWS</sequence>
<protein>
    <submittedName>
        <fullName evidence="1">Uncharacterized protein</fullName>
    </submittedName>
</protein>
<keyword evidence="2" id="KW-1185">Reference proteome</keyword>
<proteinExistence type="predicted"/>